<feature type="region of interest" description="Disordered" evidence="4">
    <location>
        <begin position="1"/>
        <end position="66"/>
    </location>
</feature>
<keyword evidence="5" id="KW-1133">Transmembrane helix</keyword>
<keyword evidence="5" id="KW-0472">Membrane</keyword>
<keyword evidence="5" id="KW-0812">Transmembrane</keyword>
<gene>
    <name evidence="6" type="ORF">C2S53_007113</name>
</gene>
<dbReference type="EMBL" id="SDAM02029575">
    <property type="protein sequence ID" value="KAH6755856.1"/>
    <property type="molecule type" value="Genomic_DNA"/>
</dbReference>
<evidence type="ECO:0000313" key="7">
    <source>
        <dbReference type="Proteomes" id="UP001190926"/>
    </source>
</evidence>
<evidence type="ECO:0000256" key="2">
    <source>
        <dbReference type="ARBA" id="ARBA00022664"/>
    </source>
</evidence>
<dbReference type="Proteomes" id="UP001190926">
    <property type="component" value="Unassembled WGS sequence"/>
</dbReference>
<evidence type="ECO:0000256" key="1">
    <source>
        <dbReference type="ARBA" id="ARBA00006644"/>
    </source>
</evidence>
<comment type="similarity">
    <text evidence="1">Belongs to the CWC15 family.</text>
</comment>
<dbReference type="PANTHER" id="PTHR12718:SF2">
    <property type="entry name" value="SPLICEOSOME-ASSOCIATED PROTEIN CWC15 HOMOLOG"/>
    <property type="match status" value="1"/>
</dbReference>
<dbReference type="AlphaFoldDB" id="A0AAD4INL7"/>
<dbReference type="PANTHER" id="PTHR12718">
    <property type="entry name" value="CELL CYCLE CONTROL PROTEIN CWF15"/>
    <property type="match status" value="1"/>
</dbReference>
<reference evidence="6 7" key="1">
    <citation type="journal article" date="2021" name="Nat. Commun.">
        <title>Incipient diploidization of the medicinal plant Perilla within 10,000 years.</title>
        <authorList>
            <person name="Zhang Y."/>
            <person name="Shen Q."/>
            <person name="Leng L."/>
            <person name="Zhang D."/>
            <person name="Chen S."/>
            <person name="Shi Y."/>
            <person name="Ning Z."/>
            <person name="Chen S."/>
        </authorList>
    </citation>
    <scope>NUCLEOTIDE SEQUENCE [LARGE SCALE GENOMIC DNA]</scope>
    <source>
        <strain evidence="7">cv. PC099</strain>
    </source>
</reference>
<proteinExistence type="inferred from homology"/>
<dbReference type="InterPro" id="IPR006973">
    <property type="entry name" value="Cwf_Cwc_15"/>
</dbReference>
<evidence type="ECO:0000256" key="5">
    <source>
        <dbReference type="SAM" id="Phobius"/>
    </source>
</evidence>
<dbReference type="GO" id="GO:0071013">
    <property type="term" value="C:catalytic step 2 spliceosome"/>
    <property type="evidence" value="ECO:0007669"/>
    <property type="project" value="TreeGrafter"/>
</dbReference>
<dbReference type="Pfam" id="PF04889">
    <property type="entry name" value="Cwf_Cwc_15"/>
    <property type="match status" value="1"/>
</dbReference>
<sequence length="173" mass="19814">MTWAARPTWAPAKGGNEQGGTRIFGPSQNYSSRDMAAHTSLKPRKEGQDTQDEVQRRNLREELEDRDRRHFSSKDYSATFHLNVGLTSPFHPPLRLPFYSPPPVLIFCRALPPLPIIGRMVFFLTRLFLQHSKSRILIPEMEKATVSFITNFAILSNVVHLIFVAQMEILCSY</sequence>
<dbReference type="GO" id="GO:0003723">
    <property type="term" value="F:RNA binding"/>
    <property type="evidence" value="ECO:0007669"/>
    <property type="project" value="TreeGrafter"/>
</dbReference>
<evidence type="ECO:0000313" key="6">
    <source>
        <dbReference type="EMBL" id="KAH6755856.1"/>
    </source>
</evidence>
<keyword evidence="2" id="KW-0507">mRNA processing</keyword>
<feature type="transmembrane region" description="Helical" evidence="5">
    <location>
        <begin position="145"/>
        <end position="165"/>
    </location>
</feature>
<organism evidence="6 7">
    <name type="scientific">Perilla frutescens var. hirtella</name>
    <name type="common">Perilla citriodora</name>
    <name type="synonym">Perilla setoyensis</name>
    <dbReference type="NCBI Taxonomy" id="608512"/>
    <lineage>
        <taxon>Eukaryota</taxon>
        <taxon>Viridiplantae</taxon>
        <taxon>Streptophyta</taxon>
        <taxon>Embryophyta</taxon>
        <taxon>Tracheophyta</taxon>
        <taxon>Spermatophyta</taxon>
        <taxon>Magnoliopsida</taxon>
        <taxon>eudicotyledons</taxon>
        <taxon>Gunneridae</taxon>
        <taxon>Pentapetalae</taxon>
        <taxon>asterids</taxon>
        <taxon>lamiids</taxon>
        <taxon>Lamiales</taxon>
        <taxon>Lamiaceae</taxon>
        <taxon>Nepetoideae</taxon>
        <taxon>Elsholtzieae</taxon>
        <taxon>Perilla</taxon>
    </lineage>
</organism>
<name>A0AAD4INL7_PERFH</name>
<evidence type="ECO:0000256" key="3">
    <source>
        <dbReference type="ARBA" id="ARBA00023187"/>
    </source>
</evidence>
<accession>A0AAD4INL7</accession>
<protein>
    <submittedName>
        <fullName evidence="6">Cwf15 / Cwc15 cell cycle control family protein</fullName>
    </submittedName>
</protein>
<keyword evidence="7" id="KW-1185">Reference proteome</keyword>
<keyword evidence="3" id="KW-0508">mRNA splicing</keyword>
<comment type="caution">
    <text evidence="6">The sequence shown here is derived from an EMBL/GenBank/DDBJ whole genome shotgun (WGS) entry which is preliminary data.</text>
</comment>
<feature type="compositionally biased region" description="Basic and acidic residues" evidence="4">
    <location>
        <begin position="43"/>
        <end position="66"/>
    </location>
</feature>
<evidence type="ECO:0000256" key="4">
    <source>
        <dbReference type="SAM" id="MobiDB-lite"/>
    </source>
</evidence>
<dbReference type="GO" id="GO:0045292">
    <property type="term" value="P:mRNA cis splicing, via spliceosome"/>
    <property type="evidence" value="ECO:0007669"/>
    <property type="project" value="TreeGrafter"/>
</dbReference>